<comment type="pathway">
    <text evidence="2 10">Cofactor biosynthesis; NAD(+) biosynthesis; deamido-NAD(+) from nicotinate D-ribonucleotide: step 1/1.</text>
</comment>
<accession>A0A4R1QP65</accession>
<comment type="caution">
    <text evidence="12">The sequence shown here is derived from an EMBL/GenBank/DDBJ whole genome shotgun (WGS) entry which is preliminary data.</text>
</comment>
<keyword evidence="4 10" id="KW-0808">Transferase</keyword>
<dbReference type="Gene3D" id="3.40.50.620">
    <property type="entry name" value="HUPs"/>
    <property type="match status" value="1"/>
</dbReference>
<dbReference type="OrthoDB" id="5295945at2"/>
<gene>
    <name evidence="10" type="primary">nadD</name>
    <name evidence="12" type="ORF">EDD77_12025</name>
</gene>
<comment type="catalytic activity">
    <reaction evidence="9 10">
        <text>nicotinate beta-D-ribonucleotide + ATP + H(+) = deamido-NAD(+) + diphosphate</text>
        <dbReference type="Rhea" id="RHEA:22860"/>
        <dbReference type="ChEBI" id="CHEBI:15378"/>
        <dbReference type="ChEBI" id="CHEBI:30616"/>
        <dbReference type="ChEBI" id="CHEBI:33019"/>
        <dbReference type="ChEBI" id="CHEBI:57502"/>
        <dbReference type="ChEBI" id="CHEBI:58437"/>
        <dbReference type="EC" id="2.7.7.18"/>
    </reaction>
</comment>
<dbReference type="HAMAP" id="MF_00244">
    <property type="entry name" value="NaMN_adenylyltr"/>
    <property type="match status" value="1"/>
</dbReference>
<dbReference type="EC" id="2.7.7.18" evidence="10"/>
<evidence type="ECO:0000256" key="5">
    <source>
        <dbReference type="ARBA" id="ARBA00022695"/>
    </source>
</evidence>
<keyword evidence="5 10" id="KW-0548">Nucleotidyltransferase</keyword>
<comment type="similarity">
    <text evidence="10">Belongs to the NadD family.</text>
</comment>
<dbReference type="PANTHER" id="PTHR39321">
    <property type="entry name" value="NICOTINATE-NUCLEOTIDE ADENYLYLTRANSFERASE-RELATED"/>
    <property type="match status" value="1"/>
</dbReference>
<dbReference type="RefSeq" id="WP_058963224.1">
    <property type="nucleotide sequence ID" value="NZ_CABKVM010000013.1"/>
</dbReference>
<reference evidence="12 13" key="1">
    <citation type="submission" date="2019-03" db="EMBL/GenBank/DDBJ databases">
        <title>Genomic Encyclopedia of Type Strains, Phase IV (KMG-IV): sequencing the most valuable type-strain genomes for metagenomic binning, comparative biology and taxonomic classification.</title>
        <authorList>
            <person name="Goeker M."/>
        </authorList>
    </citation>
    <scope>NUCLEOTIDE SEQUENCE [LARGE SCALE GENOMIC DNA]</scope>
    <source>
        <strain evidence="12 13">DSM 100451</strain>
    </source>
</reference>
<protein>
    <recommendedName>
        <fullName evidence="10">Probable nicotinate-nucleotide adenylyltransferase</fullName>
        <ecNumber evidence="10">2.7.7.18</ecNumber>
    </recommendedName>
    <alternativeName>
        <fullName evidence="10">Deamido-NAD(+) diphosphorylase</fullName>
    </alternativeName>
    <alternativeName>
        <fullName evidence="10">Deamido-NAD(+) pyrophosphorylase</fullName>
    </alternativeName>
    <alternativeName>
        <fullName evidence="10">Nicotinate mononucleotide adenylyltransferase</fullName>
        <shortName evidence="10">NaMN adenylyltransferase</shortName>
    </alternativeName>
</protein>
<evidence type="ECO:0000313" key="13">
    <source>
        <dbReference type="Proteomes" id="UP000295184"/>
    </source>
</evidence>
<keyword evidence="3 10" id="KW-0662">Pyridine nucleotide biosynthesis</keyword>
<dbReference type="GO" id="GO:0009435">
    <property type="term" value="P:NAD+ biosynthetic process"/>
    <property type="evidence" value="ECO:0007669"/>
    <property type="project" value="UniProtKB-UniRule"/>
</dbReference>
<evidence type="ECO:0000256" key="8">
    <source>
        <dbReference type="ARBA" id="ARBA00023027"/>
    </source>
</evidence>
<evidence type="ECO:0000256" key="2">
    <source>
        <dbReference type="ARBA" id="ARBA00005019"/>
    </source>
</evidence>
<dbReference type="InterPro" id="IPR005248">
    <property type="entry name" value="NadD/NMNAT"/>
</dbReference>
<dbReference type="NCBIfam" id="TIGR00482">
    <property type="entry name" value="nicotinate (nicotinamide) nucleotide adenylyltransferase"/>
    <property type="match status" value="1"/>
</dbReference>
<evidence type="ECO:0000313" key="12">
    <source>
        <dbReference type="EMBL" id="TCL54693.1"/>
    </source>
</evidence>
<evidence type="ECO:0000256" key="6">
    <source>
        <dbReference type="ARBA" id="ARBA00022741"/>
    </source>
</evidence>
<dbReference type="UniPathway" id="UPA00253">
    <property type="reaction ID" value="UER00332"/>
</dbReference>
<organism evidence="12 13">
    <name type="scientific">Allofournierella massiliensis</name>
    <dbReference type="NCBI Taxonomy" id="1650663"/>
    <lineage>
        <taxon>Bacteria</taxon>
        <taxon>Bacillati</taxon>
        <taxon>Bacillota</taxon>
        <taxon>Clostridia</taxon>
        <taxon>Eubacteriales</taxon>
        <taxon>Oscillospiraceae</taxon>
        <taxon>Allofournierella</taxon>
    </lineage>
</organism>
<evidence type="ECO:0000256" key="7">
    <source>
        <dbReference type="ARBA" id="ARBA00022840"/>
    </source>
</evidence>
<evidence type="ECO:0000259" key="11">
    <source>
        <dbReference type="Pfam" id="PF01467"/>
    </source>
</evidence>
<dbReference type="Pfam" id="PF01467">
    <property type="entry name" value="CTP_transf_like"/>
    <property type="match status" value="1"/>
</dbReference>
<evidence type="ECO:0000256" key="3">
    <source>
        <dbReference type="ARBA" id="ARBA00022642"/>
    </source>
</evidence>
<dbReference type="STRING" id="1650663.GCA_001486665_00732"/>
<proteinExistence type="inferred from homology"/>
<dbReference type="GO" id="GO:0005524">
    <property type="term" value="F:ATP binding"/>
    <property type="evidence" value="ECO:0007669"/>
    <property type="project" value="UniProtKB-KW"/>
</dbReference>
<dbReference type="InterPro" id="IPR004821">
    <property type="entry name" value="Cyt_trans-like"/>
</dbReference>
<dbReference type="PANTHER" id="PTHR39321:SF3">
    <property type="entry name" value="PHOSPHOPANTETHEINE ADENYLYLTRANSFERASE"/>
    <property type="match status" value="1"/>
</dbReference>
<dbReference type="InterPro" id="IPR014729">
    <property type="entry name" value="Rossmann-like_a/b/a_fold"/>
</dbReference>
<dbReference type="CDD" id="cd02165">
    <property type="entry name" value="NMNAT"/>
    <property type="match status" value="1"/>
</dbReference>
<dbReference type="SUPFAM" id="SSF52374">
    <property type="entry name" value="Nucleotidylyl transferase"/>
    <property type="match status" value="1"/>
</dbReference>
<keyword evidence="8 10" id="KW-0520">NAD</keyword>
<evidence type="ECO:0000256" key="10">
    <source>
        <dbReference type="HAMAP-Rule" id="MF_00244"/>
    </source>
</evidence>
<evidence type="ECO:0000256" key="4">
    <source>
        <dbReference type="ARBA" id="ARBA00022679"/>
    </source>
</evidence>
<dbReference type="Proteomes" id="UP000295184">
    <property type="component" value="Unassembled WGS sequence"/>
</dbReference>
<keyword evidence="6 10" id="KW-0547">Nucleotide-binding</keyword>
<dbReference type="GO" id="GO:0004515">
    <property type="term" value="F:nicotinate-nucleotide adenylyltransferase activity"/>
    <property type="evidence" value="ECO:0007669"/>
    <property type="project" value="UniProtKB-UniRule"/>
</dbReference>
<sequence length="195" mass="21426">MKLLLFGGTFDPPHKGHIRLLQSAIDVVQPDKVVVMPAGIPPHKAASATPASLRLTMCQCFVPLHPDLTVSDWEIGRGGRNYTIDTVRMLEERYPGAEIFLSVGSDMLTTFTQWREWQSLLEKTTLVVQSRYNGDDADLAAAARTLEAAGGRVIFAHAPVLQAASSDVRAGKLGMDALPPLVQRICKQYHLYEKS</sequence>
<dbReference type="NCBIfam" id="TIGR00125">
    <property type="entry name" value="cyt_tran_rel"/>
    <property type="match status" value="1"/>
</dbReference>
<name>A0A4R1QP65_9FIRM</name>
<evidence type="ECO:0000256" key="9">
    <source>
        <dbReference type="ARBA" id="ARBA00048721"/>
    </source>
</evidence>
<keyword evidence="7 10" id="KW-0067">ATP-binding</keyword>
<dbReference type="AlphaFoldDB" id="A0A4R1QP65"/>
<dbReference type="EMBL" id="SLUM01000020">
    <property type="protein sequence ID" value="TCL54693.1"/>
    <property type="molecule type" value="Genomic_DNA"/>
</dbReference>
<feature type="domain" description="Cytidyltransferase-like" evidence="11">
    <location>
        <begin position="5"/>
        <end position="154"/>
    </location>
</feature>
<evidence type="ECO:0000256" key="1">
    <source>
        <dbReference type="ARBA" id="ARBA00002324"/>
    </source>
</evidence>
<comment type="function">
    <text evidence="1 10">Catalyzes the reversible adenylation of nicotinate mononucleotide (NaMN) to nicotinic acid adenine dinucleotide (NaAD).</text>
</comment>